<dbReference type="InterPro" id="IPR050559">
    <property type="entry name" value="P-Pant_transferase_sf"/>
</dbReference>
<evidence type="ECO:0000313" key="4">
    <source>
        <dbReference type="EMBL" id="NEX21679.1"/>
    </source>
</evidence>
<dbReference type="PANTHER" id="PTHR12215:SF10">
    <property type="entry name" value="L-AMINOADIPATE-SEMIALDEHYDE DEHYDROGENASE-PHOSPHOPANTETHEINYL TRANSFERASE"/>
    <property type="match status" value="1"/>
</dbReference>
<organism evidence="4 5">
    <name type="scientific">Thiorhodococcus mannitoliphagus</name>
    <dbReference type="NCBI Taxonomy" id="329406"/>
    <lineage>
        <taxon>Bacteria</taxon>
        <taxon>Pseudomonadati</taxon>
        <taxon>Pseudomonadota</taxon>
        <taxon>Gammaproteobacteria</taxon>
        <taxon>Chromatiales</taxon>
        <taxon>Chromatiaceae</taxon>
        <taxon>Thiorhodococcus</taxon>
    </lineage>
</organism>
<dbReference type="GO" id="GO:0019878">
    <property type="term" value="P:lysine biosynthetic process via aminoadipic acid"/>
    <property type="evidence" value="ECO:0007669"/>
    <property type="project" value="TreeGrafter"/>
</dbReference>
<evidence type="ECO:0000313" key="5">
    <source>
        <dbReference type="Proteomes" id="UP000471640"/>
    </source>
</evidence>
<dbReference type="EMBL" id="JAAIJR010000064">
    <property type="protein sequence ID" value="NEX21679.1"/>
    <property type="molecule type" value="Genomic_DNA"/>
</dbReference>
<keyword evidence="2 4" id="KW-0808">Transferase</keyword>
<protein>
    <submittedName>
        <fullName evidence="4">4'-phosphopantetheinyl transferase superfamily protein</fullName>
    </submittedName>
</protein>
<feature type="domain" description="4'-phosphopantetheinyl transferase" evidence="3">
    <location>
        <begin position="136"/>
        <end position="197"/>
    </location>
</feature>
<dbReference type="PANTHER" id="PTHR12215">
    <property type="entry name" value="PHOSPHOPANTETHEINE TRANSFERASE"/>
    <property type="match status" value="1"/>
</dbReference>
<dbReference type="SUPFAM" id="SSF56214">
    <property type="entry name" value="4'-phosphopantetheinyl transferase"/>
    <property type="match status" value="2"/>
</dbReference>
<evidence type="ECO:0000256" key="1">
    <source>
        <dbReference type="ARBA" id="ARBA00010990"/>
    </source>
</evidence>
<gene>
    <name evidence="4" type="ORF">G3480_15395</name>
</gene>
<proteinExistence type="inferred from homology"/>
<dbReference type="GO" id="GO:0000287">
    <property type="term" value="F:magnesium ion binding"/>
    <property type="evidence" value="ECO:0007669"/>
    <property type="project" value="InterPro"/>
</dbReference>
<dbReference type="GO" id="GO:0008897">
    <property type="term" value="F:holo-[acyl-carrier-protein] synthase activity"/>
    <property type="evidence" value="ECO:0007669"/>
    <property type="project" value="InterPro"/>
</dbReference>
<accession>A0A6P1DVD2</accession>
<keyword evidence="5" id="KW-1185">Reference proteome</keyword>
<reference evidence="5" key="1">
    <citation type="journal article" date="2020" name="Microbiol. Resour. Announc.">
        <title>Draft Genome Sequences of Thiorhodococcus mannitoliphagus and Thiorhodococcus minor, Purple Sulfur Photosynthetic Bacteria in the Gammaproteobacterial Family Chromatiaceae.</title>
        <authorList>
            <person name="Aviles F.A."/>
            <person name="Meyer T.E."/>
            <person name="Kyndt J.A."/>
        </authorList>
    </citation>
    <scope>NUCLEOTIDE SEQUENCE [LARGE SCALE GENOMIC DNA]</scope>
    <source>
        <strain evidence="5">DSM 18266</strain>
    </source>
</reference>
<name>A0A6P1DVD2_9GAMM</name>
<dbReference type="InterPro" id="IPR008278">
    <property type="entry name" value="4-PPantetheinyl_Trfase_dom"/>
</dbReference>
<evidence type="ECO:0000256" key="2">
    <source>
        <dbReference type="ARBA" id="ARBA00022679"/>
    </source>
</evidence>
<reference evidence="4 5" key="2">
    <citation type="submission" date="2020-02" db="EMBL/GenBank/DDBJ databases">
        <title>Genome sequences of Thiorhodococcus mannitoliphagus and Thiorhodococcus minor, purple sulfur photosynthetic bacteria in the gammaproteobacterial family, Chromatiaceae.</title>
        <authorList>
            <person name="Aviles F.A."/>
            <person name="Meyer T.E."/>
            <person name="Kyndt J.A."/>
        </authorList>
    </citation>
    <scope>NUCLEOTIDE SEQUENCE [LARGE SCALE GENOMIC DNA]</scope>
    <source>
        <strain evidence="4 5">DSM 18266</strain>
    </source>
</reference>
<comment type="caution">
    <text evidence="4">The sequence shown here is derived from an EMBL/GenBank/DDBJ whole genome shotgun (WGS) entry which is preliminary data.</text>
</comment>
<dbReference type="Gene3D" id="3.90.470.20">
    <property type="entry name" value="4'-phosphopantetheinyl transferase domain"/>
    <property type="match status" value="1"/>
</dbReference>
<comment type="similarity">
    <text evidence="1">Belongs to the P-Pant transferase superfamily. Gsp/Sfp/HetI/AcpT family.</text>
</comment>
<dbReference type="Proteomes" id="UP000471640">
    <property type="component" value="Unassembled WGS sequence"/>
</dbReference>
<dbReference type="Pfam" id="PF01648">
    <property type="entry name" value="ACPS"/>
    <property type="match status" value="1"/>
</dbReference>
<sequence length="238" mass="26705">MSKPAAPIRDGAICWTRPASHPALSMQDLHLWRIRADGRGADLNRCLPILGPRQRERAERMRHAQYRERYIRAQAGLRRILAGYLDEAPGRLEFRYGPAGKPYLEAGDLSLSFNLSTTGDLALVGVRLGLAPERELGVDCEWIRPRIDIFAIAERMFDPESVAALKRTPESEQLERFYLAWTALEADAKCDGRGLFRQRAANALHPLVRNCIPEAGYVAAIASPSLPAKDLWQTFDLD</sequence>
<dbReference type="InterPro" id="IPR037143">
    <property type="entry name" value="4-PPantetheinyl_Trfase_dom_sf"/>
</dbReference>
<evidence type="ECO:0000259" key="3">
    <source>
        <dbReference type="Pfam" id="PF01648"/>
    </source>
</evidence>
<dbReference type="AlphaFoldDB" id="A0A6P1DVD2"/>
<dbReference type="GO" id="GO:0005829">
    <property type="term" value="C:cytosol"/>
    <property type="evidence" value="ECO:0007669"/>
    <property type="project" value="TreeGrafter"/>
</dbReference>